<keyword evidence="1" id="KW-0479">Metal-binding</keyword>
<organism evidence="6 7">
    <name type="scientific">Primorskyibacter sedentarius</name>
    <dbReference type="NCBI Taxonomy" id="745311"/>
    <lineage>
        <taxon>Bacteria</taxon>
        <taxon>Pseudomonadati</taxon>
        <taxon>Pseudomonadota</taxon>
        <taxon>Alphaproteobacteria</taxon>
        <taxon>Rhodobacterales</taxon>
        <taxon>Roseobacteraceae</taxon>
        <taxon>Primorskyibacter</taxon>
    </lineage>
</organism>
<proteinExistence type="inferred from homology"/>
<dbReference type="Proteomes" id="UP000295696">
    <property type="component" value="Unassembled WGS sequence"/>
</dbReference>
<evidence type="ECO:0000313" key="6">
    <source>
        <dbReference type="EMBL" id="TCS62424.1"/>
    </source>
</evidence>
<dbReference type="EMBL" id="SLZU01000009">
    <property type="protein sequence ID" value="TCS62424.1"/>
    <property type="molecule type" value="Genomic_DNA"/>
</dbReference>
<dbReference type="GO" id="GO:0046872">
    <property type="term" value="F:metal ion binding"/>
    <property type="evidence" value="ECO:0007669"/>
    <property type="project" value="UniProtKB-KW"/>
</dbReference>
<dbReference type="OrthoDB" id="651281at2"/>
<dbReference type="Pfam" id="PF00149">
    <property type="entry name" value="Metallophos"/>
    <property type="match status" value="1"/>
</dbReference>
<keyword evidence="3" id="KW-0408">Iron</keyword>
<dbReference type="InterPro" id="IPR004843">
    <property type="entry name" value="Calcineurin-like_PHP"/>
</dbReference>
<evidence type="ECO:0000256" key="2">
    <source>
        <dbReference type="ARBA" id="ARBA00022801"/>
    </source>
</evidence>
<sequence length="268" mass="30040">MTRIVHISDLHFGRDNPALLDPLVKFINGSGAALVLISGDLTQRARHGQFREARAFIDRLSPQVLAVPGNHDTPLGNLFVRLTRPWGRFRSHISRELEPCWKSDDMLVAGINTADSRAWQRGKLRKSSLRRVCAHLLTSPDGQRDDRLAFVMMHHPPEHLEDSQKRPMRHARSGLAELNACGADVVLCGHLHTWSARTLRDAEGILLLQAGTGLSNRVRGEPNDLNLLHVEGNRLSVERYAAEPDASEFSRLFHQVYAKQGGIWQLVS</sequence>
<evidence type="ECO:0000256" key="1">
    <source>
        <dbReference type="ARBA" id="ARBA00022723"/>
    </source>
</evidence>
<gene>
    <name evidence="6" type="ORF">EDD52_109164</name>
</gene>
<protein>
    <submittedName>
        <fullName evidence="6">3',5'-cyclic AMP phosphodiesterase CpdA</fullName>
    </submittedName>
</protein>
<feature type="domain" description="Calcineurin-like phosphoesterase" evidence="5">
    <location>
        <begin position="3"/>
        <end position="193"/>
    </location>
</feature>
<name>A0A4R3JA66_9RHOB</name>
<dbReference type="PANTHER" id="PTHR42988:SF2">
    <property type="entry name" value="CYCLIC NUCLEOTIDE PHOSPHODIESTERASE CBUA0032-RELATED"/>
    <property type="match status" value="1"/>
</dbReference>
<dbReference type="RefSeq" id="WP_132245855.1">
    <property type="nucleotide sequence ID" value="NZ_CBDUOC010000010.1"/>
</dbReference>
<keyword evidence="2" id="KW-0378">Hydrolase</keyword>
<evidence type="ECO:0000256" key="3">
    <source>
        <dbReference type="ARBA" id="ARBA00023004"/>
    </source>
</evidence>
<evidence type="ECO:0000259" key="5">
    <source>
        <dbReference type="Pfam" id="PF00149"/>
    </source>
</evidence>
<dbReference type="GO" id="GO:0016787">
    <property type="term" value="F:hydrolase activity"/>
    <property type="evidence" value="ECO:0007669"/>
    <property type="project" value="UniProtKB-KW"/>
</dbReference>
<accession>A0A4R3JA66</accession>
<evidence type="ECO:0000256" key="4">
    <source>
        <dbReference type="ARBA" id="ARBA00025742"/>
    </source>
</evidence>
<dbReference type="SUPFAM" id="SSF56300">
    <property type="entry name" value="Metallo-dependent phosphatases"/>
    <property type="match status" value="1"/>
</dbReference>
<dbReference type="InterPro" id="IPR029052">
    <property type="entry name" value="Metallo-depent_PP-like"/>
</dbReference>
<dbReference type="PANTHER" id="PTHR42988">
    <property type="entry name" value="PHOSPHOHYDROLASE"/>
    <property type="match status" value="1"/>
</dbReference>
<comment type="similarity">
    <text evidence="4">Belongs to the cyclic nucleotide phosphodiesterase class-III family.</text>
</comment>
<keyword evidence="7" id="KW-1185">Reference proteome</keyword>
<comment type="caution">
    <text evidence="6">The sequence shown here is derived from an EMBL/GenBank/DDBJ whole genome shotgun (WGS) entry which is preliminary data.</text>
</comment>
<evidence type="ECO:0000313" key="7">
    <source>
        <dbReference type="Proteomes" id="UP000295696"/>
    </source>
</evidence>
<dbReference type="InterPro" id="IPR050884">
    <property type="entry name" value="CNP_phosphodiesterase-III"/>
</dbReference>
<reference evidence="6 7" key="1">
    <citation type="submission" date="2019-03" db="EMBL/GenBank/DDBJ databases">
        <title>Genomic Encyclopedia of Type Strains, Phase IV (KMG-IV): sequencing the most valuable type-strain genomes for metagenomic binning, comparative biology and taxonomic classification.</title>
        <authorList>
            <person name="Goeker M."/>
        </authorList>
    </citation>
    <scope>NUCLEOTIDE SEQUENCE [LARGE SCALE GENOMIC DNA]</scope>
    <source>
        <strain evidence="6 7">DSM 104836</strain>
    </source>
</reference>
<dbReference type="Gene3D" id="3.60.21.10">
    <property type="match status" value="1"/>
</dbReference>
<dbReference type="AlphaFoldDB" id="A0A4R3JA66"/>